<evidence type="ECO:0000259" key="1">
    <source>
        <dbReference type="Pfam" id="PF00646"/>
    </source>
</evidence>
<dbReference type="Pfam" id="PF00646">
    <property type="entry name" value="F-box"/>
    <property type="match status" value="1"/>
</dbReference>
<feature type="domain" description="F-box" evidence="1">
    <location>
        <begin position="7"/>
        <end position="45"/>
    </location>
</feature>
<dbReference type="GO" id="GO:2000762">
    <property type="term" value="P:regulation of phenylpropanoid metabolic process"/>
    <property type="evidence" value="ECO:0007669"/>
    <property type="project" value="InterPro"/>
</dbReference>
<proteinExistence type="predicted"/>
<dbReference type="EMBL" id="CM031809">
    <property type="protein sequence ID" value="KAG6669386.1"/>
    <property type="molecule type" value="Genomic_DNA"/>
</dbReference>
<evidence type="ECO:0000313" key="2">
    <source>
        <dbReference type="EMBL" id="KAG6669386.1"/>
    </source>
</evidence>
<evidence type="ECO:0000313" key="3">
    <source>
        <dbReference type="EMBL" id="KAG6733827.1"/>
    </source>
</evidence>
<keyword evidence="4" id="KW-1185">Reference proteome</keyword>
<dbReference type="PANTHER" id="PTHR46407:SF3">
    <property type="entry name" value="OS02G0208700 PROTEIN"/>
    <property type="match status" value="1"/>
</dbReference>
<reference evidence="3" key="2">
    <citation type="submission" date="2021-01" db="EMBL/GenBank/DDBJ databases">
        <authorList>
            <person name="Lovell J.T."/>
            <person name="Bentley N."/>
            <person name="Bhattarai G."/>
            <person name="Jenkins J.W."/>
            <person name="Sreedasyam A."/>
            <person name="Alarcon Y."/>
            <person name="Bock C."/>
            <person name="Boston L."/>
            <person name="Carlson J."/>
            <person name="Cervantes K."/>
            <person name="Clermont K."/>
            <person name="Krom N."/>
            <person name="Kubenka K."/>
            <person name="Mamidi S."/>
            <person name="Mattison C."/>
            <person name="Monteros M."/>
            <person name="Pisani C."/>
            <person name="Plott C."/>
            <person name="Rajasekar S."/>
            <person name="Rhein H.S."/>
            <person name="Rohla C."/>
            <person name="Song M."/>
            <person name="Hilaire R.S."/>
            <person name="Shu S."/>
            <person name="Wells L."/>
            <person name="Wang X."/>
            <person name="Webber J."/>
            <person name="Heerema R.J."/>
            <person name="Klein P."/>
            <person name="Conner P."/>
            <person name="Grauke L."/>
            <person name="Grimwood J."/>
            <person name="Schmutz J."/>
            <person name="Randall J.J."/>
        </authorList>
    </citation>
    <scope>NUCLEOTIDE SEQUENCE</scope>
    <source>
        <tissue evidence="3">Leaf</tissue>
    </source>
</reference>
<dbReference type="InterPro" id="IPR006652">
    <property type="entry name" value="Kelch_1"/>
</dbReference>
<dbReference type="SMART" id="SM00612">
    <property type="entry name" value="Kelch"/>
    <property type="match status" value="2"/>
</dbReference>
<evidence type="ECO:0000313" key="4">
    <source>
        <dbReference type="Proteomes" id="UP000811609"/>
    </source>
</evidence>
<comment type="caution">
    <text evidence="2">The sequence shown here is derived from an EMBL/GenBank/DDBJ whole genome shotgun (WGS) entry which is preliminary data.</text>
</comment>
<dbReference type="GO" id="GO:0080037">
    <property type="term" value="P:negative regulation of cytokinin-activated signaling pathway"/>
    <property type="evidence" value="ECO:0007669"/>
    <property type="project" value="InterPro"/>
</dbReference>
<protein>
    <recommendedName>
        <fullName evidence="1">F-box domain-containing protein</fullName>
    </recommendedName>
</protein>
<name>A0A8T1RRQ6_CARIL</name>
<dbReference type="Proteomes" id="UP000811246">
    <property type="component" value="Chromosome 1"/>
</dbReference>
<dbReference type="Pfam" id="PF01344">
    <property type="entry name" value="Kelch_1"/>
    <property type="match status" value="2"/>
</dbReference>
<dbReference type="PANTHER" id="PTHR46407">
    <property type="entry name" value="OS02G0208700 PROTEIN"/>
    <property type="match status" value="1"/>
</dbReference>
<dbReference type="InterPro" id="IPR001810">
    <property type="entry name" value="F-box_dom"/>
</dbReference>
<accession>A0A8T1RRQ6</accession>
<organism evidence="2 4">
    <name type="scientific">Carya illinoinensis</name>
    <name type="common">Pecan</name>
    <dbReference type="NCBI Taxonomy" id="32201"/>
    <lineage>
        <taxon>Eukaryota</taxon>
        <taxon>Viridiplantae</taxon>
        <taxon>Streptophyta</taxon>
        <taxon>Embryophyta</taxon>
        <taxon>Tracheophyta</taxon>
        <taxon>Spermatophyta</taxon>
        <taxon>Magnoliopsida</taxon>
        <taxon>eudicotyledons</taxon>
        <taxon>Gunneridae</taxon>
        <taxon>Pentapetalae</taxon>
        <taxon>rosids</taxon>
        <taxon>fabids</taxon>
        <taxon>Fagales</taxon>
        <taxon>Juglandaceae</taxon>
        <taxon>Carya</taxon>
    </lineage>
</organism>
<reference evidence="2" key="1">
    <citation type="submission" date="2020-12" db="EMBL/GenBank/DDBJ databases">
        <title>WGS assembly of Carya illinoinensis cv. Pawnee.</title>
        <authorList>
            <person name="Platts A."/>
            <person name="Shu S."/>
            <person name="Wright S."/>
            <person name="Barry K."/>
            <person name="Edger P."/>
            <person name="Pires J.C."/>
            <person name="Schmutz J."/>
        </authorList>
    </citation>
    <scope>NUCLEOTIDE SEQUENCE</scope>
    <source>
        <tissue evidence="2">Leaf</tissue>
    </source>
</reference>
<gene>
    <name evidence="2" type="ORF">CIPAW_01G240600</name>
    <name evidence="3" type="ORF">I3842_01G241700</name>
</gene>
<sequence length="359" mass="40331">MTELVSVLPDDIVRDCLARVSYEGFPTIASVCKDWMAEIQLPEFHRLRKDAGHAQKLIVMAQARVEPNLMTSGVIKCSVHHPVHRLTICEPETGVWRELPLAPEMSAGLPMFCRLAGTGSYLVVMGGWDPVTWTVSNSVFVYNFLTATWRRGADMPGRPRTFFGCASDSERRMVYVAGGHDENKVALRSAMAYDVDEDEWVMLPDMARDRDECKAIFHAGKFRIIGGYCTEMQGRFERTAEEFDVSTWCWNHIEEDFLEAGKCPRTCAGGDDGAVYMCRGADVVANKSAKWQVVGKLPAEVCNVAYTWMWQGKFLVIGSAGFGRSHVGYILDLKCYSWRKVQTPENYSGHVQAGCYFEI</sequence>
<dbReference type="Proteomes" id="UP000811609">
    <property type="component" value="Chromosome 1"/>
</dbReference>
<dbReference type="CDD" id="cd22152">
    <property type="entry name" value="F-box_AtAFR-like"/>
    <property type="match status" value="1"/>
</dbReference>
<dbReference type="AlphaFoldDB" id="A0A8T1RRQ6"/>
<dbReference type="EMBL" id="CM031825">
    <property type="protein sequence ID" value="KAG6733827.1"/>
    <property type="molecule type" value="Genomic_DNA"/>
</dbReference>
<dbReference type="InterPro" id="IPR044595">
    <property type="entry name" value="KMD1-4"/>
</dbReference>